<evidence type="ECO:0000256" key="1">
    <source>
        <dbReference type="SAM" id="MobiDB-lite"/>
    </source>
</evidence>
<proteinExistence type="predicted"/>
<organism evidence="2 3">
    <name type="scientific">Mya arenaria</name>
    <name type="common">Soft-shell clam</name>
    <dbReference type="NCBI Taxonomy" id="6604"/>
    <lineage>
        <taxon>Eukaryota</taxon>
        <taxon>Metazoa</taxon>
        <taxon>Spiralia</taxon>
        <taxon>Lophotrochozoa</taxon>
        <taxon>Mollusca</taxon>
        <taxon>Bivalvia</taxon>
        <taxon>Autobranchia</taxon>
        <taxon>Heteroconchia</taxon>
        <taxon>Euheterodonta</taxon>
        <taxon>Imparidentia</taxon>
        <taxon>Neoheterodontei</taxon>
        <taxon>Myida</taxon>
        <taxon>Myoidea</taxon>
        <taxon>Myidae</taxon>
        <taxon>Mya</taxon>
    </lineage>
</organism>
<feature type="region of interest" description="Disordered" evidence="1">
    <location>
        <begin position="271"/>
        <end position="299"/>
    </location>
</feature>
<gene>
    <name evidence="2" type="ORF">MAR_003527</name>
</gene>
<keyword evidence="3" id="KW-1185">Reference proteome</keyword>
<evidence type="ECO:0000313" key="3">
    <source>
        <dbReference type="Proteomes" id="UP001164746"/>
    </source>
</evidence>
<sequence>MDSQSLSQILDDSQEMENEDMFGAGAPPPPGSEQWKKNPSPPVFFDWKQAGNTRSQGNASQLSQPQQVAGTNSSSQPTQSASNAISKVAGKSTQSGRTRARAHSTGNPQRVRSASTRPPRKTSQAATTSTNQGGASTSGEEIDMCVNQLCTYIESVSEPLFGKDSNNISHDGTASSKSKMREPESTQLFTNTCEENRKQFYSALNEFRKDKSNINRQAMVEARTNLRLLHHSLGNAQAFGELPRSLHEQLLPKLQNSTIVLAATPERLPTITEAPSEVSPVKEDKSNPPRSSSSSRIRVESKRFSMASLHSSPVQGPHEGLQAGLASFSLTGQEPPGSVLLATSVWVIVDLEDFVVSDEHLQTLRQTIRDKTNGASVIRKRNLTVATANRRCVNLVWKHTKGYIPDIRFSDKISGVTRTTYKGDVGPGVSHQIINRQETVAATTGNRRKKTYTAAIRTVGSQRKMICESLGHLQVLLRPSQSVNIPTETIARQIQCSVMYDTVQAITDAVLKEITMERYGLEFKTYVKACAELCVQMAISPKPPHVEFHQSPNGMRFDTEIYKYYTKLGPKIEFFVWKPMYVKKDGPLLCKGVAQGMK</sequence>
<reference evidence="2" key="1">
    <citation type="submission" date="2022-11" db="EMBL/GenBank/DDBJ databases">
        <title>Centuries of genome instability and evolution in soft-shell clam transmissible cancer (bioRxiv).</title>
        <authorList>
            <person name="Hart S.F.M."/>
            <person name="Yonemitsu M.A."/>
            <person name="Giersch R.M."/>
            <person name="Beal B.F."/>
            <person name="Arriagada G."/>
            <person name="Davis B.W."/>
            <person name="Ostrander E.A."/>
            <person name="Goff S.P."/>
            <person name="Metzger M.J."/>
        </authorList>
    </citation>
    <scope>NUCLEOTIDE SEQUENCE</scope>
    <source>
        <strain evidence="2">MELC-2E11</strain>
        <tissue evidence="2">Siphon/mantle</tissue>
    </source>
</reference>
<protein>
    <recommendedName>
        <fullName evidence="4">Spermatogenesis-associated protein 18</fullName>
    </recommendedName>
</protein>
<dbReference type="Proteomes" id="UP001164746">
    <property type="component" value="Chromosome 16"/>
</dbReference>
<evidence type="ECO:0008006" key="4">
    <source>
        <dbReference type="Google" id="ProtNLM"/>
    </source>
</evidence>
<feature type="compositionally biased region" description="Polar residues" evidence="1">
    <location>
        <begin position="50"/>
        <end position="97"/>
    </location>
</feature>
<feature type="compositionally biased region" description="Polar residues" evidence="1">
    <location>
        <begin position="164"/>
        <end position="177"/>
    </location>
</feature>
<feature type="compositionally biased region" description="Low complexity" evidence="1">
    <location>
        <begin position="1"/>
        <end position="11"/>
    </location>
</feature>
<feature type="compositionally biased region" description="Polar residues" evidence="1">
    <location>
        <begin position="104"/>
        <end position="139"/>
    </location>
</feature>
<feature type="region of interest" description="Disordered" evidence="1">
    <location>
        <begin position="161"/>
        <end position="183"/>
    </location>
</feature>
<feature type="region of interest" description="Disordered" evidence="1">
    <location>
        <begin position="1"/>
        <end position="139"/>
    </location>
</feature>
<accession>A0ABY7G944</accession>
<evidence type="ECO:0000313" key="2">
    <source>
        <dbReference type="EMBL" id="WAR29959.1"/>
    </source>
</evidence>
<dbReference type="EMBL" id="CP111027">
    <property type="protein sequence ID" value="WAR29959.1"/>
    <property type="molecule type" value="Genomic_DNA"/>
</dbReference>
<name>A0ABY7G944_MYAAR</name>